<dbReference type="OrthoDB" id="189024at2759"/>
<dbReference type="Proteomes" id="UP000650467">
    <property type="component" value="Unassembled WGS sequence"/>
</dbReference>
<organism evidence="5 6">
    <name type="scientific">Chlamydomonas incerta</name>
    <dbReference type="NCBI Taxonomy" id="51695"/>
    <lineage>
        <taxon>Eukaryota</taxon>
        <taxon>Viridiplantae</taxon>
        <taxon>Chlorophyta</taxon>
        <taxon>core chlorophytes</taxon>
        <taxon>Chlorophyceae</taxon>
        <taxon>CS clade</taxon>
        <taxon>Chlamydomonadales</taxon>
        <taxon>Chlamydomonadaceae</taxon>
        <taxon>Chlamydomonas</taxon>
    </lineage>
</organism>
<dbReference type="AlphaFoldDB" id="A0A835W7M9"/>
<accession>A0A835W7M9</accession>
<proteinExistence type="predicted"/>
<evidence type="ECO:0000256" key="3">
    <source>
        <dbReference type="SAM" id="MobiDB-lite"/>
    </source>
</evidence>
<sequence>MQQVARAPAAQSTHNHRAAQPRSRVVSNAGLFGISFPFLKAGPPKPSKAEARAEAKQELLERIATLDRGASATEDDKADVERLASALEGLNPTARPLASPELLSGKWRLLYTTSASILATSRPPFLRPQGPIYQTIDAERLKARNNESFPFYNQVTADLTPLGPNKVAVQFKTFTLFKLINITAPPAAKGELAVTYLDDDLRISRGDKGNLFVLDMADREARLEGQ</sequence>
<evidence type="ECO:0000313" key="5">
    <source>
        <dbReference type="EMBL" id="KAG2442450.1"/>
    </source>
</evidence>
<comment type="caution">
    <text evidence="5">The sequence shown here is derived from an EMBL/GenBank/DDBJ whole genome shotgun (WGS) entry which is preliminary data.</text>
</comment>
<dbReference type="PANTHER" id="PTHR31906">
    <property type="entry name" value="PLASTID-LIPID-ASSOCIATED PROTEIN 4, CHLOROPLASTIC-RELATED"/>
    <property type="match status" value="1"/>
</dbReference>
<dbReference type="Pfam" id="PF04755">
    <property type="entry name" value="PAP_fibrillin"/>
    <property type="match status" value="1"/>
</dbReference>
<feature type="domain" description="Plastid lipid-associated protein/fibrillin conserved" evidence="4">
    <location>
        <begin position="54"/>
        <end position="215"/>
    </location>
</feature>
<reference evidence="5" key="1">
    <citation type="journal article" date="2020" name="bioRxiv">
        <title>Comparative genomics of Chlamydomonas.</title>
        <authorList>
            <person name="Craig R.J."/>
            <person name="Hasan A.R."/>
            <person name="Ness R.W."/>
            <person name="Keightley P.D."/>
        </authorList>
    </citation>
    <scope>NUCLEOTIDE SEQUENCE</scope>
    <source>
        <strain evidence="5">SAG 7.73</strain>
    </source>
</reference>
<keyword evidence="6" id="KW-1185">Reference proteome</keyword>
<evidence type="ECO:0000313" key="6">
    <source>
        <dbReference type="Proteomes" id="UP000650467"/>
    </source>
</evidence>
<feature type="region of interest" description="Disordered" evidence="3">
    <location>
        <begin position="1"/>
        <end position="22"/>
    </location>
</feature>
<protein>
    <recommendedName>
        <fullName evidence="4">Plastid lipid-associated protein/fibrillin conserved domain-containing protein</fullName>
    </recommendedName>
</protein>
<dbReference type="EMBL" id="JAEHOC010000004">
    <property type="protein sequence ID" value="KAG2442450.1"/>
    <property type="molecule type" value="Genomic_DNA"/>
</dbReference>
<comment type="subcellular location">
    <subcellularLocation>
        <location evidence="1">Plastid</location>
    </subcellularLocation>
</comment>
<dbReference type="InterPro" id="IPR039633">
    <property type="entry name" value="PAP"/>
</dbReference>
<dbReference type="InterPro" id="IPR006843">
    <property type="entry name" value="PAP/fibrillin_dom"/>
</dbReference>
<dbReference type="GO" id="GO:0009536">
    <property type="term" value="C:plastid"/>
    <property type="evidence" value="ECO:0007669"/>
    <property type="project" value="UniProtKB-SubCell"/>
</dbReference>
<evidence type="ECO:0000256" key="2">
    <source>
        <dbReference type="ARBA" id="ARBA00022640"/>
    </source>
</evidence>
<gene>
    <name evidence="5" type="ORF">HXX76_002536</name>
</gene>
<keyword evidence="2" id="KW-0934">Plastid</keyword>
<evidence type="ECO:0000256" key="1">
    <source>
        <dbReference type="ARBA" id="ARBA00004474"/>
    </source>
</evidence>
<evidence type="ECO:0000259" key="4">
    <source>
        <dbReference type="Pfam" id="PF04755"/>
    </source>
</evidence>
<name>A0A835W7M9_CHLIN</name>